<dbReference type="Proteomes" id="UP000679312">
    <property type="component" value="Chromosome"/>
</dbReference>
<dbReference type="AlphaFoldDB" id="A0ABD7EP92"/>
<name>A0ABD7EP92_AERJA</name>
<proteinExistence type="predicted"/>
<protein>
    <recommendedName>
        <fullName evidence="3">SPOR domain-containing protein</fullName>
    </recommendedName>
</protein>
<evidence type="ECO:0000313" key="2">
    <source>
        <dbReference type="Proteomes" id="UP000679312"/>
    </source>
</evidence>
<reference evidence="1 2" key="1">
    <citation type="journal article" date="2021" name="Front. Microbiol.">
        <title>Prevalence and Genetic Analysis of Chromosomal mcr-3/7 in Aeromonas From U.S. Animal-Derived Samples.</title>
        <authorList>
            <person name="Wang Y."/>
            <person name="Hou N."/>
            <person name="Rasooly R."/>
            <person name="Gu Y."/>
            <person name="He X."/>
        </authorList>
    </citation>
    <scope>NUCLEOTIDE SEQUENCE [LARGE SCALE GENOMIC DNA]</scope>
    <source>
        <strain evidence="1 2">4608</strain>
    </source>
</reference>
<organism evidence="1 2">
    <name type="scientific">Aeromonas jandaei</name>
    <dbReference type="NCBI Taxonomy" id="650"/>
    <lineage>
        <taxon>Bacteria</taxon>
        <taxon>Pseudomonadati</taxon>
        <taxon>Pseudomonadota</taxon>
        <taxon>Gammaproteobacteria</taxon>
        <taxon>Aeromonadales</taxon>
        <taxon>Aeromonadaceae</taxon>
        <taxon>Aeromonas</taxon>
    </lineage>
</organism>
<evidence type="ECO:0000313" key="1">
    <source>
        <dbReference type="EMBL" id="QWL63116.1"/>
    </source>
</evidence>
<accession>A0ABD7EP92</accession>
<evidence type="ECO:0008006" key="3">
    <source>
        <dbReference type="Google" id="ProtNLM"/>
    </source>
</evidence>
<dbReference type="RefSeq" id="WP_215801397.1">
    <property type="nucleotide sequence ID" value="NZ_CP053881.1"/>
</dbReference>
<sequence length="213" mass="24210">MNKSSKLKQFWTFLIGSGLLLVSLQVSFNYINESVTVSFVRPLGSGYEFKVANSSPVDYVIEKFRVFPDFNQEFVFAITKDTLIESLIDGYGFSVPGGNETYIPAYEFKELDGVDIPSNSSEVFRVPPLSARAYYKPAAMIVFIEYEVMPTNFFINFFHRKLASFGWINSVTKNKYLVAGDYWTPLSLNSEISALETACRDTEWFSKSSKCKI</sequence>
<gene>
    <name evidence="1" type="ORF">HQ399_13070</name>
</gene>
<dbReference type="EMBL" id="CP053881">
    <property type="protein sequence ID" value="QWL63116.1"/>
    <property type="molecule type" value="Genomic_DNA"/>
</dbReference>